<dbReference type="AlphaFoldDB" id="A0A923HMR1"/>
<organism evidence="2 3">
    <name type="scientific">Undibacterium jejuense</name>
    <dbReference type="NCBI Taxonomy" id="1344949"/>
    <lineage>
        <taxon>Bacteria</taxon>
        <taxon>Pseudomonadati</taxon>
        <taxon>Pseudomonadota</taxon>
        <taxon>Betaproteobacteria</taxon>
        <taxon>Burkholderiales</taxon>
        <taxon>Oxalobacteraceae</taxon>
        <taxon>Undibacterium</taxon>
    </lineage>
</organism>
<comment type="caution">
    <text evidence="2">The sequence shown here is derived from an EMBL/GenBank/DDBJ whole genome shotgun (WGS) entry which is preliminary data.</text>
</comment>
<dbReference type="InterPro" id="IPR021333">
    <property type="entry name" value="DUF2946"/>
</dbReference>
<keyword evidence="1" id="KW-0732">Signal</keyword>
<evidence type="ECO:0000313" key="3">
    <source>
        <dbReference type="Proteomes" id="UP000634011"/>
    </source>
</evidence>
<accession>A0A923HMR1</accession>
<proteinExistence type="predicted"/>
<sequence length="122" mass="13290">MISWIAALAILLNGLMPLISQAVDNAANGNRAALEWREVCSTTGSKWISSSRDAKPVDLPSLFHAKYCDYCFTHAASFGLPPVSDFSFLAPSFSFHHHSQSSQQFLLIAAWISPAVRAPPTL</sequence>
<dbReference type="Pfam" id="PF11162">
    <property type="entry name" value="DUF2946"/>
    <property type="match status" value="1"/>
</dbReference>
<reference evidence="2" key="1">
    <citation type="submission" date="2020-08" db="EMBL/GenBank/DDBJ databases">
        <title>Novel species isolated from subtropical streams in China.</title>
        <authorList>
            <person name="Lu H."/>
        </authorList>
    </citation>
    <scope>NUCLEOTIDE SEQUENCE</scope>
    <source>
        <strain evidence="2">KACC 12607</strain>
    </source>
</reference>
<feature type="chain" id="PRO_5037103350" evidence="1">
    <location>
        <begin position="23"/>
        <end position="122"/>
    </location>
</feature>
<keyword evidence="3" id="KW-1185">Reference proteome</keyword>
<protein>
    <submittedName>
        <fullName evidence="2">DUF2946 domain-containing protein</fullName>
    </submittedName>
</protein>
<feature type="signal peptide" evidence="1">
    <location>
        <begin position="1"/>
        <end position="22"/>
    </location>
</feature>
<evidence type="ECO:0000256" key="1">
    <source>
        <dbReference type="SAM" id="SignalP"/>
    </source>
</evidence>
<dbReference type="RefSeq" id="WP_186913722.1">
    <property type="nucleotide sequence ID" value="NZ_JACOFV010000017.1"/>
</dbReference>
<evidence type="ECO:0000313" key="2">
    <source>
        <dbReference type="EMBL" id="MBC3863779.1"/>
    </source>
</evidence>
<dbReference type="EMBL" id="JACOFV010000017">
    <property type="protein sequence ID" value="MBC3863779.1"/>
    <property type="molecule type" value="Genomic_DNA"/>
</dbReference>
<name>A0A923HMR1_9BURK</name>
<dbReference type="Proteomes" id="UP000634011">
    <property type="component" value="Unassembled WGS sequence"/>
</dbReference>
<gene>
    <name evidence="2" type="ORF">H8K32_16865</name>
</gene>